<comment type="cofactor">
    <cofactor evidence="1">
        <name>Mg(2+)</name>
        <dbReference type="ChEBI" id="CHEBI:18420"/>
    </cofactor>
</comment>
<evidence type="ECO:0000313" key="11">
    <source>
        <dbReference type="Proteomes" id="UP000007879"/>
    </source>
</evidence>
<dbReference type="OrthoDB" id="10254721at2759"/>
<dbReference type="HAMAP" id="MF_00692">
    <property type="entry name" value="SelO"/>
    <property type="match status" value="1"/>
</dbReference>
<keyword evidence="6" id="KW-0547">Nucleotide-binding</keyword>
<proteinExistence type="inferred from homology"/>
<dbReference type="KEGG" id="aqu:100636737"/>
<dbReference type="STRING" id="400682.A0A1X7VKB8"/>
<keyword evidence="8" id="KW-0460">Magnesium</keyword>
<dbReference type="Pfam" id="PF02696">
    <property type="entry name" value="SelO"/>
    <property type="match status" value="1"/>
</dbReference>
<dbReference type="NCBIfam" id="NF000658">
    <property type="entry name" value="PRK00029.1"/>
    <property type="match status" value="1"/>
</dbReference>
<dbReference type="PANTHER" id="PTHR12153:SF15">
    <property type="entry name" value="PROTEIN ADENYLYLTRANSFERASE SELO, MITOCHONDRIAL"/>
    <property type="match status" value="1"/>
</dbReference>
<reference evidence="10" key="2">
    <citation type="submission" date="2017-05" db="UniProtKB">
        <authorList>
            <consortium name="EnsemblMetazoa"/>
        </authorList>
    </citation>
    <scope>IDENTIFICATION</scope>
</reference>
<evidence type="ECO:0000256" key="9">
    <source>
        <dbReference type="ARBA" id="ARBA00031547"/>
    </source>
</evidence>
<keyword evidence="4" id="KW-0548">Nucleotidyltransferase</keyword>
<evidence type="ECO:0000256" key="2">
    <source>
        <dbReference type="ARBA" id="ARBA00009747"/>
    </source>
</evidence>
<keyword evidence="5" id="KW-0479">Metal-binding</keyword>
<dbReference type="PANTHER" id="PTHR12153">
    <property type="entry name" value="SELENOPROTEIN O"/>
    <property type="match status" value="1"/>
</dbReference>
<gene>
    <name evidence="10" type="primary">100636737</name>
</gene>
<evidence type="ECO:0000313" key="10">
    <source>
        <dbReference type="EnsemblMetazoa" id="Aqu2.1.40354_001"/>
    </source>
</evidence>
<organism evidence="10">
    <name type="scientific">Amphimedon queenslandica</name>
    <name type="common">Sponge</name>
    <dbReference type="NCBI Taxonomy" id="400682"/>
    <lineage>
        <taxon>Eukaryota</taxon>
        <taxon>Metazoa</taxon>
        <taxon>Porifera</taxon>
        <taxon>Demospongiae</taxon>
        <taxon>Heteroscleromorpha</taxon>
        <taxon>Haplosclerida</taxon>
        <taxon>Niphatidae</taxon>
        <taxon>Amphimedon</taxon>
    </lineage>
</organism>
<dbReference type="InterPro" id="IPR003846">
    <property type="entry name" value="SelO"/>
</dbReference>
<evidence type="ECO:0000256" key="1">
    <source>
        <dbReference type="ARBA" id="ARBA00001946"/>
    </source>
</evidence>
<comment type="similarity">
    <text evidence="2">Belongs to the SELO family.</text>
</comment>
<evidence type="ECO:0000256" key="4">
    <source>
        <dbReference type="ARBA" id="ARBA00022695"/>
    </source>
</evidence>
<evidence type="ECO:0000256" key="7">
    <source>
        <dbReference type="ARBA" id="ARBA00022840"/>
    </source>
</evidence>
<keyword evidence="7" id="KW-0067">ATP-binding</keyword>
<accession>A0A1X7VKB8</accession>
<evidence type="ECO:0000256" key="3">
    <source>
        <dbReference type="ARBA" id="ARBA00022679"/>
    </source>
</evidence>
<protein>
    <recommendedName>
        <fullName evidence="9">Selenoprotein O</fullName>
    </recommendedName>
</protein>
<keyword evidence="11" id="KW-1185">Reference proteome</keyword>
<sequence length="651" mass="73134">MFCAKRAIKFSCILTSSTVAGVLAGRRLCLEPSRSLMSLESLQFDNRVLKSLPVDEEKENYVRSVSGACYSLVNPTPVKNPQLVSASADALNLLGLDIKEIQRPEFIEYFSGNKVIPGSEPAAHCYCGHQFGHFSGQLGDGCALYLGEVINSNGERWELQLKGSGKTPYSRHADGRKVLRSSIREFLCSEAMHYLGIPTTRAGSCITSESLVARDIFYNGNVIQEQATVISRIAPTFIRFGSFEIFKTRDATTGRIGPSVGRDDIFHLLLDYVTEHFYPEIYKSHLDDIEARTAGFFNEICRLTGRLVAMWQCVGFCHGVLNTDNMSIVGVTIDYGPFGFLDRYDPAHICNKSDDGGRYAFSKQPSVCKWNLRKLSEALSPCLSTEKADEGLELYEMEFQQTYLSKIREKLGLVNKAFPEDSDLVEQFLDTLHETGCDFTNGFRKLNKVVLSHLNDPGHLEMVCDSLLDECATPDELVKSFKPIMPIHQLMMFASLGEQSPMILMSLGLSPEMIKNELTKINNMEKVKKTTVEEKRKTDRETWLTWLALYRSRLGREYTDDMEIDKLQEKRVEVMNNANPRFVLRNHIAQSAISLAEDGDFSEVNKVLQLLQKPYDDESAPAVDEAASSLNIEMSKYFCRPPDTALSLSVT</sequence>
<evidence type="ECO:0000256" key="6">
    <source>
        <dbReference type="ARBA" id="ARBA00022741"/>
    </source>
</evidence>
<name>A0A1X7VKB8_AMPQE</name>
<dbReference type="AlphaFoldDB" id="A0A1X7VKB8"/>
<dbReference type="GO" id="GO:0005524">
    <property type="term" value="F:ATP binding"/>
    <property type="evidence" value="ECO:0007669"/>
    <property type="project" value="UniProtKB-KW"/>
</dbReference>
<evidence type="ECO:0000256" key="5">
    <source>
        <dbReference type="ARBA" id="ARBA00022723"/>
    </source>
</evidence>
<evidence type="ECO:0000256" key="8">
    <source>
        <dbReference type="ARBA" id="ARBA00022842"/>
    </source>
</evidence>
<dbReference type="EnsemblMetazoa" id="XM_020008908.1">
    <property type="protein sequence ID" value="XP_019864467.1"/>
    <property type="gene ID" value="LOC100636737"/>
</dbReference>
<reference evidence="11" key="1">
    <citation type="journal article" date="2010" name="Nature">
        <title>The Amphimedon queenslandica genome and the evolution of animal complexity.</title>
        <authorList>
            <person name="Srivastava M."/>
            <person name="Simakov O."/>
            <person name="Chapman J."/>
            <person name="Fahey B."/>
            <person name="Gauthier M.E."/>
            <person name="Mitros T."/>
            <person name="Richards G.S."/>
            <person name="Conaco C."/>
            <person name="Dacre M."/>
            <person name="Hellsten U."/>
            <person name="Larroux C."/>
            <person name="Putnam N.H."/>
            <person name="Stanke M."/>
            <person name="Adamska M."/>
            <person name="Darling A."/>
            <person name="Degnan S.M."/>
            <person name="Oakley T.H."/>
            <person name="Plachetzki D.C."/>
            <person name="Zhai Y."/>
            <person name="Adamski M."/>
            <person name="Calcino A."/>
            <person name="Cummins S.F."/>
            <person name="Goodstein D.M."/>
            <person name="Harris C."/>
            <person name="Jackson D.J."/>
            <person name="Leys S.P."/>
            <person name="Shu S."/>
            <person name="Woodcroft B.J."/>
            <person name="Vervoort M."/>
            <person name="Kosik K.S."/>
            <person name="Manning G."/>
            <person name="Degnan B.M."/>
            <person name="Rokhsar D.S."/>
        </authorList>
    </citation>
    <scope>NUCLEOTIDE SEQUENCE [LARGE SCALE GENOMIC DNA]</scope>
</reference>
<dbReference type="EnsemblMetazoa" id="XM_020008909.1">
    <property type="protein sequence ID" value="XP_019864468.1"/>
    <property type="gene ID" value="LOC100636737"/>
</dbReference>
<dbReference type="GO" id="GO:0016779">
    <property type="term" value="F:nucleotidyltransferase activity"/>
    <property type="evidence" value="ECO:0007669"/>
    <property type="project" value="UniProtKB-KW"/>
</dbReference>
<dbReference type="InParanoid" id="A0A1X7VKB8"/>
<dbReference type="Proteomes" id="UP000007879">
    <property type="component" value="Unassembled WGS sequence"/>
</dbReference>
<dbReference type="EnsemblMetazoa" id="Aqu2.1.40354_001">
    <property type="protein sequence ID" value="Aqu2.1.40354_001"/>
    <property type="gene ID" value="Aqu2.1.40354"/>
</dbReference>
<keyword evidence="3" id="KW-0808">Transferase</keyword>
<dbReference type="GO" id="GO:0046872">
    <property type="term" value="F:metal ion binding"/>
    <property type="evidence" value="ECO:0007669"/>
    <property type="project" value="UniProtKB-KW"/>
</dbReference>